<dbReference type="InterPro" id="IPR007110">
    <property type="entry name" value="Ig-like_dom"/>
</dbReference>
<evidence type="ECO:0000313" key="9">
    <source>
        <dbReference type="EMBL" id="CAG2232533.1"/>
    </source>
</evidence>
<feature type="compositionally biased region" description="Low complexity" evidence="6">
    <location>
        <begin position="250"/>
        <end position="269"/>
    </location>
</feature>
<evidence type="ECO:0000259" key="8">
    <source>
        <dbReference type="PROSITE" id="PS50835"/>
    </source>
</evidence>
<dbReference type="GO" id="GO:0050839">
    <property type="term" value="F:cell adhesion molecule binding"/>
    <property type="evidence" value="ECO:0007669"/>
    <property type="project" value="TreeGrafter"/>
</dbReference>
<feature type="transmembrane region" description="Helical" evidence="7">
    <location>
        <begin position="279"/>
        <end position="300"/>
    </location>
</feature>
<evidence type="ECO:0000256" key="6">
    <source>
        <dbReference type="SAM" id="MobiDB-lite"/>
    </source>
</evidence>
<feature type="region of interest" description="Disordered" evidence="6">
    <location>
        <begin position="250"/>
        <end position="270"/>
    </location>
</feature>
<reference evidence="9" key="1">
    <citation type="submission" date="2021-03" db="EMBL/GenBank/DDBJ databases">
        <authorList>
            <person name="Bekaert M."/>
        </authorList>
    </citation>
    <scope>NUCLEOTIDE SEQUENCE</scope>
</reference>
<sequence length="352" mass="37781">MTFDEVACEDENDYQCEINYQDGATGDAPSPLPFASTNLTVRAAAEKPAESPLITGVNGSIIEGQNVTFTCSGNVGNPPGTFIWEKYRMIGFFPTTYADEPTTITTGLVNCTNNGTSSVTIAMESEDDRSLIRCVIKQEYGDVFQQTSILSVLYSAREPVITTSPDQPSYIEGSDPITLTCWGAGNPIPKYTWYREANDTILSNTSSYVINDVTVENGGKYVCVIENMVDGRLFNDSSAFNILIGPNVTSSSPAPSSSPTGQPSSTVVVGGQDSVDDNLPAIIGGSVAAFVAVIITIFICKYTLKKNGKYDGQSQGQINHFETNLSSGNTPPTSTHHIDLYSSLQMKQSSKL</sequence>
<dbReference type="Proteomes" id="UP000683360">
    <property type="component" value="Unassembled WGS sequence"/>
</dbReference>
<keyword evidence="7" id="KW-0812">Transmembrane</keyword>
<evidence type="ECO:0000256" key="1">
    <source>
        <dbReference type="ARBA" id="ARBA00004479"/>
    </source>
</evidence>
<dbReference type="PANTHER" id="PTHR11640:SF31">
    <property type="entry name" value="IRREGULAR CHIASM C-ROUGHEST PROTEIN-RELATED"/>
    <property type="match status" value="1"/>
</dbReference>
<keyword evidence="3" id="KW-1015">Disulfide bond</keyword>
<evidence type="ECO:0000256" key="2">
    <source>
        <dbReference type="ARBA" id="ARBA00023136"/>
    </source>
</evidence>
<evidence type="ECO:0000256" key="3">
    <source>
        <dbReference type="ARBA" id="ARBA00023157"/>
    </source>
</evidence>
<dbReference type="Pfam" id="PF13927">
    <property type="entry name" value="Ig_3"/>
    <property type="match status" value="1"/>
</dbReference>
<dbReference type="PANTHER" id="PTHR11640">
    <property type="entry name" value="NEPHRIN"/>
    <property type="match status" value="1"/>
</dbReference>
<dbReference type="PROSITE" id="PS50835">
    <property type="entry name" value="IG_LIKE"/>
    <property type="match status" value="2"/>
</dbReference>
<comment type="subcellular location">
    <subcellularLocation>
        <location evidence="1">Membrane</location>
        <topology evidence="1">Single-pass type I membrane protein</topology>
    </subcellularLocation>
</comment>
<feature type="domain" description="Ig-like" evidence="8">
    <location>
        <begin position="159"/>
        <end position="241"/>
    </location>
</feature>
<dbReference type="GO" id="GO:0005886">
    <property type="term" value="C:plasma membrane"/>
    <property type="evidence" value="ECO:0007669"/>
    <property type="project" value="TreeGrafter"/>
</dbReference>
<evidence type="ECO:0000256" key="5">
    <source>
        <dbReference type="ARBA" id="ARBA00023319"/>
    </source>
</evidence>
<keyword evidence="7" id="KW-1133">Transmembrane helix</keyword>
<dbReference type="SMART" id="SM00408">
    <property type="entry name" value="IGc2"/>
    <property type="match status" value="2"/>
</dbReference>
<evidence type="ECO:0000256" key="4">
    <source>
        <dbReference type="ARBA" id="ARBA00023180"/>
    </source>
</evidence>
<dbReference type="SMART" id="SM00409">
    <property type="entry name" value="IG"/>
    <property type="match status" value="2"/>
</dbReference>
<gene>
    <name evidence="9" type="ORF">MEDL_45389</name>
</gene>
<dbReference type="EMBL" id="CAJPWZ010002187">
    <property type="protein sequence ID" value="CAG2232533.1"/>
    <property type="molecule type" value="Genomic_DNA"/>
</dbReference>
<dbReference type="InterPro" id="IPR013783">
    <property type="entry name" value="Ig-like_fold"/>
</dbReference>
<dbReference type="InterPro" id="IPR003599">
    <property type="entry name" value="Ig_sub"/>
</dbReference>
<accession>A0A8S3TMS4</accession>
<keyword evidence="2 7" id="KW-0472">Membrane</keyword>
<protein>
    <recommendedName>
        <fullName evidence="8">Ig-like domain-containing protein</fullName>
    </recommendedName>
</protein>
<dbReference type="AlphaFoldDB" id="A0A8S3TMS4"/>
<dbReference type="GO" id="GO:0098609">
    <property type="term" value="P:cell-cell adhesion"/>
    <property type="evidence" value="ECO:0007669"/>
    <property type="project" value="TreeGrafter"/>
</dbReference>
<keyword evidence="4" id="KW-0325">Glycoprotein</keyword>
<comment type="caution">
    <text evidence="9">The sequence shown here is derived from an EMBL/GenBank/DDBJ whole genome shotgun (WGS) entry which is preliminary data.</text>
</comment>
<dbReference type="SUPFAM" id="SSF48726">
    <property type="entry name" value="Immunoglobulin"/>
    <property type="match status" value="2"/>
</dbReference>
<feature type="domain" description="Ig-like" evidence="8">
    <location>
        <begin position="52"/>
        <end position="151"/>
    </location>
</feature>
<dbReference type="InterPro" id="IPR051275">
    <property type="entry name" value="Cell_adhesion_signaling"/>
</dbReference>
<proteinExistence type="predicted"/>
<dbReference type="InterPro" id="IPR036179">
    <property type="entry name" value="Ig-like_dom_sf"/>
</dbReference>
<keyword evidence="10" id="KW-1185">Reference proteome</keyword>
<organism evidence="9 10">
    <name type="scientific">Mytilus edulis</name>
    <name type="common">Blue mussel</name>
    <dbReference type="NCBI Taxonomy" id="6550"/>
    <lineage>
        <taxon>Eukaryota</taxon>
        <taxon>Metazoa</taxon>
        <taxon>Spiralia</taxon>
        <taxon>Lophotrochozoa</taxon>
        <taxon>Mollusca</taxon>
        <taxon>Bivalvia</taxon>
        <taxon>Autobranchia</taxon>
        <taxon>Pteriomorphia</taxon>
        <taxon>Mytilida</taxon>
        <taxon>Mytiloidea</taxon>
        <taxon>Mytilidae</taxon>
        <taxon>Mytilinae</taxon>
        <taxon>Mytilus</taxon>
    </lineage>
</organism>
<dbReference type="InterPro" id="IPR003598">
    <property type="entry name" value="Ig_sub2"/>
</dbReference>
<evidence type="ECO:0000256" key="7">
    <source>
        <dbReference type="SAM" id="Phobius"/>
    </source>
</evidence>
<dbReference type="GO" id="GO:0005911">
    <property type="term" value="C:cell-cell junction"/>
    <property type="evidence" value="ECO:0007669"/>
    <property type="project" value="TreeGrafter"/>
</dbReference>
<evidence type="ECO:0000313" key="10">
    <source>
        <dbReference type="Proteomes" id="UP000683360"/>
    </source>
</evidence>
<dbReference type="Gene3D" id="2.60.40.10">
    <property type="entry name" value="Immunoglobulins"/>
    <property type="match status" value="2"/>
</dbReference>
<keyword evidence="5" id="KW-0393">Immunoglobulin domain</keyword>
<dbReference type="OrthoDB" id="6077473at2759"/>
<name>A0A8S3TMS4_MYTED</name>